<feature type="domain" description="ABC-2 type transporter transmembrane" evidence="7">
    <location>
        <begin position="26"/>
        <end position="373"/>
    </location>
</feature>
<keyword evidence="5 6" id="KW-0472">Membrane</keyword>
<evidence type="ECO:0000256" key="1">
    <source>
        <dbReference type="ARBA" id="ARBA00004651"/>
    </source>
</evidence>
<keyword evidence="2" id="KW-1003">Cell membrane</keyword>
<reference evidence="8 9" key="1">
    <citation type="submission" date="2022-06" db="EMBL/GenBank/DDBJ databases">
        <title>A taxonomic note on the genus Prevotella: Description of four novel genera and emended description of the genera Hallella and Xylanibacter.</title>
        <authorList>
            <person name="Hitch T.C.A."/>
        </authorList>
    </citation>
    <scope>NUCLEOTIDE SEQUENCE [LARGE SCALE GENOMIC DNA]</scope>
    <source>
        <strain evidence="8 9">DSM 100619</strain>
    </source>
</reference>
<dbReference type="PANTHER" id="PTHR30294">
    <property type="entry name" value="MEMBRANE COMPONENT OF ABC TRANSPORTER YHHJ-RELATED"/>
    <property type="match status" value="1"/>
</dbReference>
<name>A0ABT1C0Q7_9BACT</name>
<accession>A0ABT1C0Q7</accession>
<sequence>MKALKDIYLIALRECGNIRRNPIYAFCMIFFPIIVVIFFTSLMGEGVPANMPVGVVDLDNTTTSRALVRQLDGLQSSQVVQSYENVNEARRDIQKDNIFAFLYIPKGMTKDIERGEQGKISYYYNAQFLLAGNLTFRDLKVVTQLGTASVGITKLAALGKSNEEIAANLQPVAIDLHMVGNPWTNYNVYLSSFIVPGVLLLFVFLITPYSIGTELKFKRSREWIVMAHDNIYVALAGKMLPQTLIFLSIFYCFEFYIYYVLGFPHPGGVGRMLLIGFLSVISCQSFGIFSFGLMPALRLSMSICSLWSVLSFSVGGATFPLESMDPEIQAFAQMFPLRHYYVIYHTCIFNDFSLSYVFGNILALCCFAILPLLTNWNLKRAMLHDIYIP</sequence>
<evidence type="ECO:0000256" key="5">
    <source>
        <dbReference type="ARBA" id="ARBA00023136"/>
    </source>
</evidence>
<proteinExistence type="predicted"/>
<feature type="transmembrane region" description="Helical" evidence="6">
    <location>
        <begin position="188"/>
        <end position="211"/>
    </location>
</feature>
<dbReference type="Pfam" id="PF12698">
    <property type="entry name" value="ABC2_membrane_3"/>
    <property type="match status" value="1"/>
</dbReference>
<evidence type="ECO:0000256" key="2">
    <source>
        <dbReference type="ARBA" id="ARBA00022475"/>
    </source>
</evidence>
<feature type="transmembrane region" description="Helical" evidence="6">
    <location>
        <begin position="273"/>
        <end position="294"/>
    </location>
</feature>
<organism evidence="8 9">
    <name type="scientific">Segatella cerevisiae</name>
    <dbReference type="NCBI Taxonomy" id="2053716"/>
    <lineage>
        <taxon>Bacteria</taxon>
        <taxon>Pseudomonadati</taxon>
        <taxon>Bacteroidota</taxon>
        <taxon>Bacteroidia</taxon>
        <taxon>Bacteroidales</taxon>
        <taxon>Prevotellaceae</taxon>
        <taxon>Segatella</taxon>
    </lineage>
</organism>
<feature type="transmembrane region" description="Helical" evidence="6">
    <location>
        <begin position="341"/>
        <end position="373"/>
    </location>
</feature>
<evidence type="ECO:0000256" key="4">
    <source>
        <dbReference type="ARBA" id="ARBA00022989"/>
    </source>
</evidence>
<dbReference type="PANTHER" id="PTHR30294:SF47">
    <property type="entry name" value="INNER MEMBRANE TRANSPORT PERMEASE YHHJ"/>
    <property type="match status" value="1"/>
</dbReference>
<comment type="subcellular location">
    <subcellularLocation>
        <location evidence="1">Cell membrane</location>
        <topology evidence="1">Multi-pass membrane protein</topology>
    </subcellularLocation>
</comment>
<feature type="transmembrane region" description="Helical" evidence="6">
    <location>
        <begin position="244"/>
        <end position="261"/>
    </location>
</feature>
<keyword evidence="3 6" id="KW-0812">Transmembrane</keyword>
<evidence type="ECO:0000313" key="8">
    <source>
        <dbReference type="EMBL" id="MCO6026188.1"/>
    </source>
</evidence>
<dbReference type="EMBL" id="JAMXLY010000042">
    <property type="protein sequence ID" value="MCO6026188.1"/>
    <property type="molecule type" value="Genomic_DNA"/>
</dbReference>
<dbReference type="Gene3D" id="3.40.1710.10">
    <property type="entry name" value="abc type-2 transporter like domain"/>
    <property type="match status" value="1"/>
</dbReference>
<evidence type="ECO:0000256" key="3">
    <source>
        <dbReference type="ARBA" id="ARBA00022692"/>
    </source>
</evidence>
<protein>
    <submittedName>
        <fullName evidence="8">ABC transporter permease</fullName>
    </submittedName>
</protein>
<dbReference type="InterPro" id="IPR013525">
    <property type="entry name" value="ABC2_TM"/>
</dbReference>
<dbReference type="InterPro" id="IPR051449">
    <property type="entry name" value="ABC-2_transporter_component"/>
</dbReference>
<evidence type="ECO:0000256" key="6">
    <source>
        <dbReference type="SAM" id="Phobius"/>
    </source>
</evidence>
<keyword evidence="4 6" id="KW-1133">Transmembrane helix</keyword>
<comment type="caution">
    <text evidence="8">The sequence shown here is derived from an EMBL/GenBank/DDBJ whole genome shotgun (WGS) entry which is preliminary data.</text>
</comment>
<feature type="transmembrane region" description="Helical" evidence="6">
    <location>
        <begin position="21"/>
        <end position="43"/>
    </location>
</feature>
<dbReference type="RefSeq" id="WP_252761544.1">
    <property type="nucleotide sequence ID" value="NZ_JAMXLY010000042.1"/>
</dbReference>
<gene>
    <name evidence="8" type="ORF">NG821_10110</name>
</gene>
<keyword evidence="9" id="KW-1185">Reference proteome</keyword>
<dbReference type="Proteomes" id="UP001204015">
    <property type="component" value="Unassembled WGS sequence"/>
</dbReference>
<evidence type="ECO:0000259" key="7">
    <source>
        <dbReference type="Pfam" id="PF12698"/>
    </source>
</evidence>
<evidence type="ECO:0000313" key="9">
    <source>
        <dbReference type="Proteomes" id="UP001204015"/>
    </source>
</evidence>
<feature type="transmembrane region" description="Helical" evidence="6">
    <location>
        <begin position="301"/>
        <end position="321"/>
    </location>
</feature>